<comment type="subcellular location">
    <subcellularLocation>
        <location evidence="1">Membrane</location>
    </subcellularLocation>
</comment>
<dbReference type="HOGENOM" id="CLU_619107_0_0_1"/>
<dbReference type="AlphaFoldDB" id="K3WNG0"/>
<name>K3WNG0_GLOUD</name>
<evidence type="ECO:0000256" key="4">
    <source>
        <dbReference type="ARBA" id="ARBA00023136"/>
    </source>
</evidence>
<accession>K3WNG0</accession>
<reference evidence="9" key="1">
    <citation type="journal article" date="2010" name="Genome Biol.">
        <title>Genome sequence of the necrotrophic plant pathogen Pythium ultimum reveals original pathogenicity mechanisms and effector repertoire.</title>
        <authorList>
            <person name="Levesque C.A."/>
            <person name="Brouwer H."/>
            <person name="Cano L."/>
            <person name="Hamilton J.P."/>
            <person name="Holt C."/>
            <person name="Huitema E."/>
            <person name="Raffaele S."/>
            <person name="Robideau G.P."/>
            <person name="Thines M."/>
            <person name="Win J."/>
            <person name="Zerillo M.M."/>
            <person name="Beakes G.W."/>
            <person name="Boore J.L."/>
            <person name="Busam D."/>
            <person name="Dumas B."/>
            <person name="Ferriera S."/>
            <person name="Fuerstenberg S.I."/>
            <person name="Gachon C.M."/>
            <person name="Gaulin E."/>
            <person name="Govers F."/>
            <person name="Grenville-Briggs L."/>
            <person name="Horner N."/>
            <person name="Hostetler J."/>
            <person name="Jiang R.H."/>
            <person name="Johnson J."/>
            <person name="Krajaejun T."/>
            <person name="Lin H."/>
            <person name="Meijer H.J."/>
            <person name="Moore B."/>
            <person name="Morris P."/>
            <person name="Phuntmart V."/>
            <person name="Puiu D."/>
            <person name="Shetty J."/>
            <person name="Stajich J.E."/>
            <person name="Tripathy S."/>
            <person name="Wawra S."/>
            <person name="van West P."/>
            <person name="Whitty B.R."/>
            <person name="Coutinho P.M."/>
            <person name="Henrissat B."/>
            <person name="Martin F."/>
            <person name="Thomas P.D."/>
            <person name="Tyler B.M."/>
            <person name="De Vries R.P."/>
            <person name="Kamoun S."/>
            <person name="Yandell M."/>
            <person name="Tisserat N."/>
            <person name="Buell C.R."/>
        </authorList>
    </citation>
    <scope>NUCLEOTIDE SEQUENCE</scope>
    <source>
        <strain evidence="9">DAOM:BR144</strain>
    </source>
</reference>
<dbReference type="VEuPathDB" id="FungiDB:PYU1_G006490"/>
<dbReference type="GO" id="GO:0030968">
    <property type="term" value="P:endoplasmic reticulum unfolded protein response"/>
    <property type="evidence" value="ECO:0007669"/>
    <property type="project" value="TreeGrafter"/>
</dbReference>
<keyword evidence="2 6" id="KW-0812">Transmembrane</keyword>
<organism evidence="8 9">
    <name type="scientific">Globisporangium ultimum (strain ATCC 200006 / CBS 805.95 / DAOM BR144)</name>
    <name type="common">Pythium ultimum</name>
    <dbReference type="NCBI Taxonomy" id="431595"/>
    <lineage>
        <taxon>Eukaryota</taxon>
        <taxon>Sar</taxon>
        <taxon>Stramenopiles</taxon>
        <taxon>Oomycota</taxon>
        <taxon>Peronosporomycetes</taxon>
        <taxon>Pythiales</taxon>
        <taxon>Pythiaceae</taxon>
        <taxon>Globisporangium</taxon>
    </lineage>
</organism>
<dbReference type="SUPFAM" id="SSF54236">
    <property type="entry name" value="Ubiquitin-like"/>
    <property type="match status" value="1"/>
</dbReference>
<evidence type="ECO:0000313" key="8">
    <source>
        <dbReference type="EnsemblProtists" id="PYU1_T006502"/>
    </source>
</evidence>
<keyword evidence="9" id="KW-1185">Reference proteome</keyword>
<evidence type="ECO:0000256" key="2">
    <source>
        <dbReference type="ARBA" id="ARBA00022692"/>
    </source>
</evidence>
<dbReference type="GO" id="GO:0016020">
    <property type="term" value="C:membrane"/>
    <property type="evidence" value="ECO:0007669"/>
    <property type="project" value="UniProtKB-SubCell"/>
</dbReference>
<keyword evidence="4 6" id="KW-0472">Membrane</keyword>
<reference evidence="9" key="2">
    <citation type="submission" date="2010-04" db="EMBL/GenBank/DDBJ databases">
        <authorList>
            <person name="Buell R."/>
            <person name="Hamilton J."/>
            <person name="Hostetler J."/>
        </authorList>
    </citation>
    <scope>NUCLEOTIDE SEQUENCE [LARGE SCALE GENOMIC DNA]</scope>
    <source>
        <strain evidence="9">DAOM:BR144</strain>
    </source>
</reference>
<dbReference type="EMBL" id="GL376604">
    <property type="status" value="NOT_ANNOTATED_CDS"/>
    <property type="molecule type" value="Genomic_DNA"/>
</dbReference>
<dbReference type="PROSITE" id="PS50053">
    <property type="entry name" value="UBIQUITIN_2"/>
    <property type="match status" value="1"/>
</dbReference>
<dbReference type="InterPro" id="IPR000626">
    <property type="entry name" value="Ubiquitin-like_dom"/>
</dbReference>
<feature type="domain" description="Ubiquitin-like" evidence="7">
    <location>
        <begin position="5"/>
        <end position="65"/>
    </location>
</feature>
<dbReference type="OMA" id="FHAQARP"/>
<dbReference type="Gene3D" id="3.10.20.90">
    <property type="entry name" value="Phosphatidylinositol 3-kinase Catalytic Subunit, Chain A, domain 1"/>
    <property type="match status" value="1"/>
</dbReference>
<evidence type="ECO:0000256" key="6">
    <source>
        <dbReference type="SAM" id="Phobius"/>
    </source>
</evidence>
<dbReference type="PANTHER" id="PTHR12943:SF27">
    <property type="entry name" value="HOMOCYSTEINE-INDUCED ENDOPLASMIC RETICULUM PROTEIN, ISOFORM A"/>
    <property type="match status" value="1"/>
</dbReference>
<feature type="transmembrane region" description="Helical" evidence="6">
    <location>
        <begin position="344"/>
        <end position="363"/>
    </location>
</feature>
<dbReference type="STRING" id="431595.K3WNG0"/>
<dbReference type="InterPro" id="IPR039751">
    <property type="entry name" value="HERPUD1/2"/>
</dbReference>
<dbReference type="InParanoid" id="K3WNG0"/>
<dbReference type="EnsemblProtists" id="PYU1_T006502">
    <property type="protein sequence ID" value="PYU1_T006502"/>
    <property type="gene ID" value="PYU1_G006490"/>
</dbReference>
<sequence length="475" mass="50638">MAREVKILVKNVYATSESQQFVVPETMLVRALKQRIHATLPGAPAVAHQKLIFGGQVCQDTDALEHILSRNQVQSEERVDDDTAAVVFHLVLPRTPTAASAKAEAEKAARPRSASPRISVDAANAVATQAALTGRVNVAQSADRANIDSPRPAPIATAAASAPAFDLDASLASVAAPAQSSAFPVFGQFQGQAAATERNPQQVHQDLYTQGMLMHQQAMILAQIQYLQHVKAHYESISAQSGQTRAAQAQSQMPFHAPFAAPYAHFGMGMHPQMYGMHHAAGVAHPMAPAPATVAPAAPAATARRNPLIVQIAREILPLFDMRLAMKMAFMLFIIGQDTPNDRVLVLALLSFISYLHICGIFAKIYEVYKRQYAVATPVDAPAGQANGADDANPHDNNGVAAPGAPGGAVTRFDFTRVLRISSDRGLVHDVKYFLVGLVLSLVPAWHPQPTDGGNAMPPMQDLPDAAGEIPVQGI</sequence>
<evidence type="ECO:0000256" key="1">
    <source>
        <dbReference type="ARBA" id="ARBA00004370"/>
    </source>
</evidence>
<evidence type="ECO:0000256" key="3">
    <source>
        <dbReference type="ARBA" id="ARBA00022989"/>
    </source>
</evidence>
<keyword evidence="3 6" id="KW-1133">Transmembrane helix</keyword>
<dbReference type="InterPro" id="IPR029071">
    <property type="entry name" value="Ubiquitin-like_domsf"/>
</dbReference>
<dbReference type="Proteomes" id="UP000019132">
    <property type="component" value="Unassembled WGS sequence"/>
</dbReference>
<evidence type="ECO:0000313" key="9">
    <source>
        <dbReference type="Proteomes" id="UP000019132"/>
    </source>
</evidence>
<dbReference type="eggNOG" id="ENOG502RYPT">
    <property type="taxonomic scope" value="Eukaryota"/>
</dbReference>
<evidence type="ECO:0000259" key="7">
    <source>
        <dbReference type="PROSITE" id="PS50053"/>
    </source>
</evidence>
<proteinExistence type="predicted"/>
<protein>
    <recommendedName>
        <fullName evidence="7">Ubiquitin-like domain-containing protein</fullName>
    </recommendedName>
</protein>
<evidence type="ECO:0000256" key="5">
    <source>
        <dbReference type="SAM" id="MobiDB-lite"/>
    </source>
</evidence>
<reference evidence="8" key="3">
    <citation type="submission" date="2015-02" db="UniProtKB">
        <authorList>
            <consortium name="EnsemblProtists"/>
        </authorList>
    </citation>
    <scope>IDENTIFICATION</scope>
    <source>
        <strain evidence="8">DAOM BR144</strain>
    </source>
</reference>
<feature type="region of interest" description="Disordered" evidence="5">
    <location>
        <begin position="385"/>
        <end position="405"/>
    </location>
</feature>
<dbReference type="PANTHER" id="PTHR12943">
    <property type="entry name" value="HOMOCYSTEINE-RESPONSIVE ENDOPLASMIC RETICULUM-RESIDENT UNIQUITIN-LIKE DOMAIN HERPUD PROTEIN FAMILY MEMBER"/>
    <property type="match status" value="1"/>
</dbReference>